<comment type="caution">
    <text evidence="3">The sequence shown here is derived from an EMBL/GenBank/DDBJ whole genome shotgun (WGS) entry which is preliminary data.</text>
</comment>
<feature type="chain" id="PRO_5017623050" evidence="1">
    <location>
        <begin position="22"/>
        <end position="465"/>
    </location>
</feature>
<feature type="signal peptide" evidence="1">
    <location>
        <begin position="1"/>
        <end position="21"/>
    </location>
</feature>
<name>A0A3D9SZ23_9ACTN</name>
<dbReference type="InterPro" id="IPR012938">
    <property type="entry name" value="Glc/Sorbosone_DH"/>
</dbReference>
<dbReference type="NCBIfam" id="TIGR03606">
    <property type="entry name" value="non_repeat_PQQ"/>
    <property type="match status" value="1"/>
</dbReference>
<dbReference type="InterPro" id="IPR011041">
    <property type="entry name" value="Quinoprot_gluc/sorb_DH_b-prop"/>
</dbReference>
<accession>A0A3D9SZ23</accession>
<evidence type="ECO:0000259" key="2">
    <source>
        <dbReference type="Pfam" id="PF07995"/>
    </source>
</evidence>
<evidence type="ECO:0000256" key="1">
    <source>
        <dbReference type="SAM" id="SignalP"/>
    </source>
</evidence>
<dbReference type="EMBL" id="QTTT01000001">
    <property type="protein sequence ID" value="REE96871.1"/>
    <property type="molecule type" value="Genomic_DNA"/>
</dbReference>
<dbReference type="Pfam" id="PF07995">
    <property type="entry name" value="GSDH"/>
    <property type="match status" value="1"/>
</dbReference>
<dbReference type="InterPro" id="IPR019893">
    <property type="entry name" value="SndH-like"/>
</dbReference>
<keyword evidence="1" id="KW-0732">Signal</keyword>
<dbReference type="Gene3D" id="2.120.10.30">
    <property type="entry name" value="TolB, C-terminal domain"/>
    <property type="match status" value="1"/>
</dbReference>
<organism evidence="3 4">
    <name type="scientific">Thermomonospora umbrina</name>
    <dbReference type="NCBI Taxonomy" id="111806"/>
    <lineage>
        <taxon>Bacteria</taxon>
        <taxon>Bacillati</taxon>
        <taxon>Actinomycetota</taxon>
        <taxon>Actinomycetes</taxon>
        <taxon>Streptosporangiales</taxon>
        <taxon>Thermomonosporaceae</taxon>
        <taxon>Thermomonospora</taxon>
    </lineage>
</organism>
<feature type="domain" description="Glucose/Sorbosone dehydrogenase" evidence="2">
    <location>
        <begin position="44"/>
        <end position="288"/>
    </location>
</feature>
<proteinExistence type="predicted"/>
<dbReference type="PANTHER" id="PTHR19328">
    <property type="entry name" value="HEDGEHOG-INTERACTING PROTEIN"/>
    <property type="match status" value="1"/>
</dbReference>
<protein>
    <submittedName>
        <fullName evidence="3">PQQ-dependent dehydrogenase (S-GDH family)</fullName>
    </submittedName>
</protein>
<dbReference type="InterPro" id="IPR011042">
    <property type="entry name" value="6-blade_b-propeller_TolB-like"/>
</dbReference>
<evidence type="ECO:0000313" key="3">
    <source>
        <dbReference type="EMBL" id="REE96871.1"/>
    </source>
</evidence>
<dbReference type="RefSeq" id="WP_116022453.1">
    <property type="nucleotide sequence ID" value="NZ_QTTT01000001.1"/>
</dbReference>
<sequence length="465" mass="51520">MRRFPIALAVVPALIPLSASADVPRPDFGPSTIPGLRVVTSGLADPYEITWGPDGFLWTTEKSGRRVLRIDPRTGAKTTLLTVRDAVHTKGGQDGLLGMALHPALLKDRRHDHVYLAHTYDSGRRRLRTKIVRYTYDRAGRRLHRPFDVITGLASSVDHQSARLTFGPDGKLYYTIGDQGANQLTYYCRPNLAQRLPTEAEVRDRRWTAYQGKVLRLNIDGSIPGDNPRLGGVRSHVYSYGHRNAQGLDFDHQGRLYSSEQGPKTDDEINIIRSGGNYGWPHVVGHRDDKAYVYGNWSASREVPCASLTYSDYRIPAPVPTAKETDWYSWRFVPPVKTFHTVPSGFDFRDPKCAEGGLYYVCWPTIAPASLEAYAHRHGPGGSLLMPTLKDGTLYRLWLTADGRSVAHVGQVARTIDRYRDTAVSPDGRTVFIATDSGGITRDTLGAPTTALQHPGAILAVPLKP</sequence>
<dbReference type="AlphaFoldDB" id="A0A3D9SZ23"/>
<gene>
    <name evidence="3" type="ORF">DFJ69_2324</name>
</gene>
<dbReference type="SUPFAM" id="SSF50952">
    <property type="entry name" value="Soluble quinoprotein glucose dehydrogenase"/>
    <property type="match status" value="1"/>
</dbReference>
<dbReference type="Proteomes" id="UP000256661">
    <property type="component" value="Unassembled WGS sequence"/>
</dbReference>
<dbReference type="OrthoDB" id="9770043at2"/>
<keyword evidence="4" id="KW-1185">Reference proteome</keyword>
<evidence type="ECO:0000313" key="4">
    <source>
        <dbReference type="Proteomes" id="UP000256661"/>
    </source>
</evidence>
<dbReference type="PANTHER" id="PTHR19328:SF13">
    <property type="entry name" value="HIPL1 PROTEIN"/>
    <property type="match status" value="1"/>
</dbReference>
<reference evidence="3 4" key="1">
    <citation type="submission" date="2018-08" db="EMBL/GenBank/DDBJ databases">
        <title>Sequencing the genomes of 1000 actinobacteria strains.</title>
        <authorList>
            <person name="Klenk H.-P."/>
        </authorList>
    </citation>
    <scope>NUCLEOTIDE SEQUENCE [LARGE SCALE GENOMIC DNA]</scope>
    <source>
        <strain evidence="3 4">DSM 43927</strain>
    </source>
</reference>